<dbReference type="InterPro" id="IPR009959">
    <property type="entry name" value="Cyclase_SnoaL-like"/>
</dbReference>
<organism evidence="2 3">
    <name type="scientific">[Mycobacterium] vasticus</name>
    <dbReference type="NCBI Taxonomy" id="2875777"/>
    <lineage>
        <taxon>Bacteria</taxon>
        <taxon>Bacillati</taxon>
        <taxon>Actinomycetota</taxon>
        <taxon>Actinomycetes</taxon>
        <taxon>Mycobacteriales</taxon>
        <taxon>Mycobacteriaceae</taxon>
        <taxon>Mycolicibacter</taxon>
    </lineage>
</organism>
<dbReference type="RefSeq" id="WP_225396972.1">
    <property type="nucleotide sequence ID" value="NZ_JAYJJQ010000010.1"/>
</dbReference>
<dbReference type="PANTHER" id="PTHR38436:SF1">
    <property type="entry name" value="ESTER CYCLASE"/>
    <property type="match status" value="1"/>
</dbReference>
<reference evidence="2 3" key="1">
    <citation type="submission" date="2023-12" db="EMBL/GenBank/DDBJ databases">
        <title>Description of new species of Mycobacterium terrae complex isolated from sewage at the Sao Paulo Zoological Park Foundation in Brazil.</title>
        <authorList>
            <person name="Romagnoli C.L."/>
            <person name="Conceicao E.C."/>
            <person name="Machado E."/>
            <person name="Barreto L.B.P.F."/>
            <person name="Sharma A."/>
            <person name="Silva N.M."/>
            <person name="Marques L.E."/>
            <person name="Juliana M.A."/>
            <person name="Lourenco M.C.S."/>
            <person name="Digiampietri L.A."/>
            <person name="Suffys P.N."/>
            <person name="Viana-Niero C."/>
        </authorList>
    </citation>
    <scope>NUCLEOTIDE SEQUENCE [LARGE SCALE GENOMIC DNA]</scope>
    <source>
        <strain evidence="2 3">MYC017</strain>
    </source>
</reference>
<dbReference type="InterPro" id="IPR032710">
    <property type="entry name" value="NTF2-like_dom_sf"/>
</dbReference>
<dbReference type="EMBL" id="JAYJJQ010000010">
    <property type="protein sequence ID" value="MEB3069890.1"/>
    <property type="molecule type" value="Genomic_DNA"/>
</dbReference>
<name>A0ABU5YYA5_9MYCO</name>
<evidence type="ECO:0000313" key="2">
    <source>
        <dbReference type="EMBL" id="MEB3069890.1"/>
    </source>
</evidence>
<protein>
    <submittedName>
        <fullName evidence="2">Nuclear transport factor 2 family protein</fullName>
    </submittedName>
</protein>
<evidence type="ECO:0000259" key="1">
    <source>
        <dbReference type="Pfam" id="PF12680"/>
    </source>
</evidence>
<sequence length="140" mass="15555">MTTKAALDAALRNYADAKNRHDVEAILAAYSPDGRYLDPGVRRPITGRAQLRTFYTAFFESVPDYRGEFDGTAFGEDTAVVWGRMTGTTATDLLGLPVRAGSRFEVPVTFVCTFRGGQLISDVGYFDTRILHRQVGRQNR</sequence>
<evidence type="ECO:0000313" key="3">
    <source>
        <dbReference type="Proteomes" id="UP001299283"/>
    </source>
</evidence>
<dbReference type="Gene3D" id="3.10.450.50">
    <property type="match status" value="1"/>
</dbReference>
<dbReference type="Proteomes" id="UP001299283">
    <property type="component" value="Unassembled WGS sequence"/>
</dbReference>
<accession>A0ABU5YYA5</accession>
<proteinExistence type="predicted"/>
<gene>
    <name evidence="2" type="ORF">K5L39_11905</name>
</gene>
<dbReference type="InterPro" id="IPR037401">
    <property type="entry name" value="SnoaL-like"/>
</dbReference>
<feature type="domain" description="SnoaL-like" evidence="1">
    <location>
        <begin position="12"/>
        <end position="119"/>
    </location>
</feature>
<comment type="caution">
    <text evidence="2">The sequence shown here is derived from an EMBL/GenBank/DDBJ whole genome shotgun (WGS) entry which is preliminary data.</text>
</comment>
<dbReference type="PANTHER" id="PTHR38436">
    <property type="entry name" value="POLYKETIDE CYCLASE SNOAL-LIKE DOMAIN"/>
    <property type="match status" value="1"/>
</dbReference>
<dbReference type="SUPFAM" id="SSF54427">
    <property type="entry name" value="NTF2-like"/>
    <property type="match status" value="1"/>
</dbReference>
<dbReference type="Pfam" id="PF12680">
    <property type="entry name" value="SnoaL_2"/>
    <property type="match status" value="1"/>
</dbReference>
<keyword evidence="3" id="KW-1185">Reference proteome</keyword>